<keyword evidence="2" id="KW-1003">Cell membrane</keyword>
<dbReference type="PANTHER" id="PTHR23513:SF17">
    <property type="entry name" value="MEMBRANE PROTEIN"/>
    <property type="match status" value="1"/>
</dbReference>
<feature type="region of interest" description="Disordered" evidence="6">
    <location>
        <begin position="1"/>
        <end position="47"/>
    </location>
</feature>
<evidence type="ECO:0000313" key="9">
    <source>
        <dbReference type="EMBL" id="ACQ82441.1"/>
    </source>
</evidence>
<feature type="transmembrane region" description="Helical" evidence="7">
    <location>
        <begin position="443"/>
        <end position="464"/>
    </location>
</feature>
<proteinExistence type="predicted"/>
<dbReference type="SUPFAM" id="SSF103473">
    <property type="entry name" value="MFS general substrate transporter"/>
    <property type="match status" value="1"/>
</dbReference>
<feature type="region of interest" description="Disordered" evidence="6">
    <location>
        <begin position="470"/>
        <end position="491"/>
    </location>
</feature>
<dbReference type="PROSITE" id="PS50850">
    <property type="entry name" value="MFS"/>
    <property type="match status" value="1"/>
</dbReference>
<feature type="compositionally biased region" description="Basic and acidic residues" evidence="6">
    <location>
        <begin position="9"/>
        <end position="42"/>
    </location>
</feature>
<reference evidence="9 10" key="1">
    <citation type="journal article" date="2009" name="Stand. Genomic Sci.">
        <title>Complete genome sequence of Beutenbergia cavernae type strain (HKI 0122).</title>
        <authorList>
            <person name="Land M."/>
            <person name="Pukall R."/>
            <person name="Abt B."/>
            <person name="Goker M."/>
            <person name="Rohde M."/>
            <person name="Glavina Del Rio T."/>
            <person name="Tice H."/>
            <person name="Copeland A."/>
            <person name="Cheng J.F."/>
            <person name="Lucas S."/>
            <person name="Chen F."/>
            <person name="Nolan M."/>
            <person name="Bruce D."/>
            <person name="Goodwin L."/>
            <person name="Pitluck S."/>
            <person name="Ivanova N."/>
            <person name="Mavromatis K."/>
            <person name="Ovchinnikova G."/>
            <person name="Pati A."/>
            <person name="Chen A."/>
            <person name="Palaniappan K."/>
            <person name="Hauser L."/>
            <person name="Chang Y.J."/>
            <person name="Jefferies C.C."/>
            <person name="Saunders E."/>
            <person name="Brettin T."/>
            <person name="Detter J.C."/>
            <person name="Han C."/>
            <person name="Chain P."/>
            <person name="Bristow J."/>
            <person name="Eisen J.A."/>
            <person name="Markowitz V."/>
            <person name="Hugenholtz P."/>
            <person name="Kyrpides N.C."/>
            <person name="Klenk H.P."/>
            <person name="Lapidus A."/>
        </authorList>
    </citation>
    <scope>NUCLEOTIDE SEQUENCE [LARGE SCALE GENOMIC DNA]</scope>
    <source>
        <strain evidence="10">ATCC BAA-8 / DSM 12333 / NBRC 16432</strain>
    </source>
</reference>
<dbReference type="InterPro" id="IPR011701">
    <property type="entry name" value="MFS"/>
</dbReference>
<dbReference type="InterPro" id="IPR020846">
    <property type="entry name" value="MFS_dom"/>
</dbReference>
<dbReference type="InterPro" id="IPR036259">
    <property type="entry name" value="MFS_trans_sf"/>
</dbReference>
<feature type="domain" description="Major facilitator superfamily (MFS) profile" evidence="8">
    <location>
        <begin position="290"/>
        <end position="491"/>
    </location>
</feature>
<dbReference type="EMBL" id="CP001618">
    <property type="protein sequence ID" value="ACQ82441.1"/>
    <property type="molecule type" value="Genomic_DNA"/>
</dbReference>
<evidence type="ECO:0000256" key="4">
    <source>
        <dbReference type="ARBA" id="ARBA00022989"/>
    </source>
</evidence>
<feature type="transmembrane region" description="Helical" evidence="7">
    <location>
        <begin position="323"/>
        <end position="345"/>
    </location>
</feature>
<evidence type="ECO:0000256" key="3">
    <source>
        <dbReference type="ARBA" id="ARBA00022692"/>
    </source>
</evidence>
<dbReference type="KEGG" id="bcv:Bcav_4203"/>
<feature type="transmembrane region" description="Helical" evidence="7">
    <location>
        <begin position="290"/>
        <end position="311"/>
    </location>
</feature>
<evidence type="ECO:0000256" key="1">
    <source>
        <dbReference type="ARBA" id="ARBA00004651"/>
    </source>
</evidence>
<dbReference type="RefSeq" id="WP_015884678.1">
    <property type="nucleotide sequence ID" value="NC_012669.1"/>
</dbReference>
<gene>
    <name evidence="9" type="ordered locus">Bcav_4203</name>
</gene>
<dbReference type="GO" id="GO:0005886">
    <property type="term" value="C:plasma membrane"/>
    <property type="evidence" value="ECO:0007669"/>
    <property type="project" value="UniProtKB-SubCell"/>
</dbReference>
<dbReference type="eggNOG" id="COG0477">
    <property type="taxonomic scope" value="Bacteria"/>
</dbReference>
<dbReference type="Gene3D" id="1.20.1250.20">
    <property type="entry name" value="MFS general substrate transporter like domains"/>
    <property type="match status" value="1"/>
</dbReference>
<feature type="transmembrane region" description="Helical" evidence="7">
    <location>
        <begin position="190"/>
        <end position="216"/>
    </location>
</feature>
<accession>C5C6L7</accession>
<evidence type="ECO:0000259" key="8">
    <source>
        <dbReference type="PROSITE" id="PS50850"/>
    </source>
</evidence>
<keyword evidence="4 7" id="KW-1133">Transmembrane helix</keyword>
<dbReference type="HOGENOM" id="CLU_052021_0_0_11"/>
<feature type="transmembrane region" description="Helical" evidence="7">
    <location>
        <begin position="132"/>
        <end position="153"/>
    </location>
</feature>
<comment type="subcellular location">
    <subcellularLocation>
        <location evidence="1">Cell membrane</location>
        <topology evidence="1">Multi-pass membrane protein</topology>
    </subcellularLocation>
</comment>
<keyword evidence="10" id="KW-1185">Reference proteome</keyword>
<organism evidence="9 10">
    <name type="scientific">Beutenbergia cavernae (strain ATCC BAA-8 / DSM 12333 / CCUG 43141 / JCM 11478 / NBRC 16432 / NCIMB 13614 / HKI 0122)</name>
    <dbReference type="NCBI Taxonomy" id="471853"/>
    <lineage>
        <taxon>Bacteria</taxon>
        <taxon>Bacillati</taxon>
        <taxon>Actinomycetota</taxon>
        <taxon>Actinomycetes</taxon>
        <taxon>Micrococcales</taxon>
        <taxon>Beutenbergiaceae</taxon>
        <taxon>Beutenbergia</taxon>
    </lineage>
</organism>
<dbReference type="AlphaFoldDB" id="C5C6L7"/>
<evidence type="ECO:0000256" key="6">
    <source>
        <dbReference type="SAM" id="MobiDB-lite"/>
    </source>
</evidence>
<protein>
    <submittedName>
        <fullName evidence="9">Major facilitator superfamily MFS_1</fullName>
    </submittedName>
</protein>
<sequence length="491" mass="50514">MTGAGPGEHPPRDRESAERDPGRGSRDPGGPRDRELAPRDDATPPPAHAGVWADLRALLAGSGFRKLFAVRLVSQAGDGMFQVGLASLLFFSPESQGTAAAIAGAFAVMLAPFTIVGPFAGVLLDRWQRRQVLVWGNAVRVVLTLGMAALMLAGGVSGWIYAVGLAALSVNRFLLAGLSAGLPRVVDRPLLLTANSITPTLGAGAAFVGGGIGFVLGLAFEPGRVKDSSALVCAAVVFAVASLLALRLGRTQLGPDRPAEASVHSEIAKVARGLVDGARYLAARRTPGQALLAMATHRFLYGVVFIASILIARNLLDPGNQDAGLATFAVVVGLTGAGGAVAMVLTPTLSRHTGPQAWIAIMLLLAAASQLLLVTTPSRAVVYAGAGLLGLAAQGTKIAVDTIVQRDTEDSYRGRAFAFYDVLYNAAFVGAAALAAFTLPDTGWSRAVFVALAVAYALAALVMWTRGARSPRPVGSAEVSDVGPSSTTLPA</sequence>
<evidence type="ECO:0000256" key="2">
    <source>
        <dbReference type="ARBA" id="ARBA00022475"/>
    </source>
</evidence>
<feature type="transmembrane region" description="Helical" evidence="7">
    <location>
        <begin position="416"/>
        <end position="437"/>
    </location>
</feature>
<feature type="transmembrane region" description="Helical" evidence="7">
    <location>
        <begin position="228"/>
        <end position="248"/>
    </location>
</feature>
<evidence type="ECO:0000256" key="5">
    <source>
        <dbReference type="ARBA" id="ARBA00023136"/>
    </source>
</evidence>
<dbReference type="STRING" id="471853.Bcav_4203"/>
<keyword evidence="3 7" id="KW-0812">Transmembrane</keyword>
<evidence type="ECO:0000313" key="10">
    <source>
        <dbReference type="Proteomes" id="UP000007962"/>
    </source>
</evidence>
<feature type="transmembrane region" description="Helical" evidence="7">
    <location>
        <begin position="357"/>
        <end position="374"/>
    </location>
</feature>
<feature type="transmembrane region" description="Helical" evidence="7">
    <location>
        <begin position="97"/>
        <end position="120"/>
    </location>
</feature>
<dbReference type="Pfam" id="PF07690">
    <property type="entry name" value="MFS_1"/>
    <property type="match status" value="1"/>
</dbReference>
<dbReference type="PANTHER" id="PTHR23513">
    <property type="entry name" value="INTEGRAL MEMBRANE EFFLUX PROTEIN-RELATED"/>
    <property type="match status" value="1"/>
</dbReference>
<dbReference type="Proteomes" id="UP000007962">
    <property type="component" value="Chromosome"/>
</dbReference>
<evidence type="ECO:0000256" key="7">
    <source>
        <dbReference type="SAM" id="Phobius"/>
    </source>
</evidence>
<keyword evidence="5 7" id="KW-0472">Membrane</keyword>
<dbReference type="GO" id="GO:0022857">
    <property type="term" value="F:transmembrane transporter activity"/>
    <property type="evidence" value="ECO:0007669"/>
    <property type="project" value="InterPro"/>
</dbReference>
<name>C5C6L7_BEUC1</name>